<gene>
    <name evidence="4" type="ORF">FGD71_034090</name>
</gene>
<keyword evidence="2" id="KW-0812">Transmembrane</keyword>
<sequence>MIVRRSAALLAATAVIGTVCAPAALADESPSVSPSASASQAFPSGLFGSTDPTYDGVWRQSLALLAQHTVGVKPAAKAVDWLTGQSCANGAFAPYRADASARCGAKTMVDTNSTAAAVQALEALGGHDSVTSAAVKWLKSVQNEDGGWGYAPGGASDTNSTSVVIGALEAADIDPDDVPSKDEKTPYDALLALSVPCDEDGGGAFAFQPDKKGRLAANADATTAGLLGSLGKGLVTQAGDKAGDDASKGSKCEGGDSFTRQDAAANGAAYLTGALAKNGYLKSALAGAEDQPDHGNTADAVVALAAAGRTSEAGKPLAWLEKNSGTWAAKSGPAAYAQLIFAAHATGTDPRDFGGADLVKQLGATGPAGQASDASAGPADKGDKGDKTKQNDDEDGGVSLWWIIGVGLVGGIGVGFLISGRNKKQQP</sequence>
<keyword evidence="5" id="KW-1185">Reference proteome</keyword>
<evidence type="ECO:0000313" key="4">
    <source>
        <dbReference type="EMBL" id="TPQ17885.1"/>
    </source>
</evidence>
<reference evidence="4 5" key="1">
    <citation type="submission" date="2019-06" db="EMBL/GenBank/DDBJ databases">
        <title>Streptomyces sporangiiformans sp. nov., a novel actinomycete isolated from soil in Mount Song.</title>
        <authorList>
            <person name="Han L."/>
        </authorList>
    </citation>
    <scope>NUCLEOTIDE SEQUENCE [LARGE SCALE GENOMIC DNA]</scope>
    <source>
        <strain evidence="4 5">NEAU-SSA 1</strain>
    </source>
</reference>
<dbReference type="Proteomes" id="UP000317378">
    <property type="component" value="Unassembled WGS sequence"/>
</dbReference>
<protein>
    <submittedName>
        <fullName evidence="4">Terpene cyclase/mutase family protein</fullName>
    </submittedName>
</protein>
<dbReference type="Gene3D" id="1.50.10.20">
    <property type="match status" value="1"/>
</dbReference>
<keyword evidence="3" id="KW-0732">Signal</keyword>
<dbReference type="OrthoDB" id="3852853at2"/>
<dbReference type="SUPFAM" id="SSF48239">
    <property type="entry name" value="Terpenoid cyclases/Protein prenyltransferases"/>
    <property type="match status" value="1"/>
</dbReference>
<keyword evidence="2" id="KW-0472">Membrane</keyword>
<keyword evidence="2" id="KW-1133">Transmembrane helix</keyword>
<evidence type="ECO:0000313" key="5">
    <source>
        <dbReference type="Proteomes" id="UP000317378"/>
    </source>
</evidence>
<feature type="chain" id="PRO_5021483948" evidence="3">
    <location>
        <begin position="27"/>
        <end position="427"/>
    </location>
</feature>
<proteinExistence type="predicted"/>
<dbReference type="AlphaFoldDB" id="A0A505D7Y9"/>
<dbReference type="InterPro" id="IPR008930">
    <property type="entry name" value="Terpenoid_cyclase/PrenylTrfase"/>
</dbReference>
<evidence type="ECO:0000256" key="2">
    <source>
        <dbReference type="SAM" id="Phobius"/>
    </source>
</evidence>
<organism evidence="4 5">
    <name type="scientific">Streptomyces sporangiiformans</name>
    <dbReference type="NCBI Taxonomy" id="2315329"/>
    <lineage>
        <taxon>Bacteria</taxon>
        <taxon>Bacillati</taxon>
        <taxon>Actinomycetota</taxon>
        <taxon>Actinomycetes</taxon>
        <taxon>Kitasatosporales</taxon>
        <taxon>Streptomycetaceae</taxon>
        <taxon>Streptomyces</taxon>
    </lineage>
</organism>
<dbReference type="CDD" id="cd00688">
    <property type="entry name" value="ISOPREN_C2_like"/>
    <property type="match status" value="1"/>
</dbReference>
<feature type="signal peptide" evidence="3">
    <location>
        <begin position="1"/>
        <end position="26"/>
    </location>
</feature>
<evidence type="ECO:0000256" key="3">
    <source>
        <dbReference type="SAM" id="SignalP"/>
    </source>
</evidence>
<dbReference type="EMBL" id="VCHX02000182">
    <property type="protein sequence ID" value="TPQ17885.1"/>
    <property type="molecule type" value="Genomic_DNA"/>
</dbReference>
<feature type="region of interest" description="Disordered" evidence="1">
    <location>
        <begin position="358"/>
        <end position="394"/>
    </location>
</feature>
<feature type="transmembrane region" description="Helical" evidence="2">
    <location>
        <begin position="399"/>
        <end position="418"/>
    </location>
</feature>
<comment type="caution">
    <text evidence="4">The sequence shown here is derived from an EMBL/GenBank/DDBJ whole genome shotgun (WGS) entry which is preliminary data.</text>
</comment>
<accession>A0A505D7Y9</accession>
<name>A0A505D7Y9_9ACTN</name>
<dbReference type="RefSeq" id="WP_119104443.1">
    <property type="nucleotide sequence ID" value="NZ_QXMJ01000182.1"/>
</dbReference>
<feature type="compositionally biased region" description="Basic and acidic residues" evidence="1">
    <location>
        <begin position="380"/>
        <end position="391"/>
    </location>
</feature>
<evidence type="ECO:0000256" key="1">
    <source>
        <dbReference type="SAM" id="MobiDB-lite"/>
    </source>
</evidence>